<evidence type="ECO:0000256" key="1">
    <source>
        <dbReference type="ARBA" id="ARBA00023172"/>
    </source>
</evidence>
<evidence type="ECO:0000313" key="4">
    <source>
        <dbReference type="Proteomes" id="UP000698173"/>
    </source>
</evidence>
<dbReference type="AlphaFoldDB" id="A0A921FZ12"/>
<keyword evidence="1" id="KW-0233">DNA recombination</keyword>
<dbReference type="InterPro" id="IPR011010">
    <property type="entry name" value="DNA_brk_join_enz"/>
</dbReference>
<name>A0A921FZ12_SPOPS</name>
<dbReference type="PROSITE" id="PS51898">
    <property type="entry name" value="TYR_RECOMBINASE"/>
    <property type="match status" value="1"/>
</dbReference>
<dbReference type="Proteomes" id="UP000698173">
    <property type="component" value="Unassembled WGS sequence"/>
</dbReference>
<protein>
    <submittedName>
        <fullName evidence="3">Tyrosine-type recombinase/integrase</fullName>
    </submittedName>
</protein>
<dbReference type="Pfam" id="PF00589">
    <property type="entry name" value="Phage_integrase"/>
    <property type="match status" value="1"/>
</dbReference>
<proteinExistence type="predicted"/>
<organism evidence="3 4">
    <name type="scientific">Sporosarcina psychrophila</name>
    <name type="common">Bacillus psychrophilus</name>
    <dbReference type="NCBI Taxonomy" id="1476"/>
    <lineage>
        <taxon>Bacteria</taxon>
        <taxon>Bacillati</taxon>
        <taxon>Bacillota</taxon>
        <taxon>Bacilli</taxon>
        <taxon>Bacillales</taxon>
        <taxon>Caryophanaceae</taxon>
        <taxon>Sporosarcina</taxon>
    </lineage>
</organism>
<dbReference type="SUPFAM" id="SSF56349">
    <property type="entry name" value="DNA breaking-rejoining enzymes"/>
    <property type="match status" value="1"/>
</dbReference>
<gene>
    <name evidence="3" type="ORF">K8V56_03170</name>
</gene>
<dbReference type="InterPro" id="IPR013762">
    <property type="entry name" value="Integrase-like_cat_sf"/>
</dbReference>
<reference evidence="3" key="2">
    <citation type="submission" date="2021-09" db="EMBL/GenBank/DDBJ databases">
        <authorList>
            <person name="Gilroy R."/>
        </authorList>
    </citation>
    <scope>NUCLEOTIDE SEQUENCE</scope>
    <source>
        <strain evidence="3">CHK171-7178</strain>
    </source>
</reference>
<dbReference type="EMBL" id="DYWT01000054">
    <property type="protein sequence ID" value="HJF30766.1"/>
    <property type="molecule type" value="Genomic_DNA"/>
</dbReference>
<comment type="caution">
    <text evidence="3">The sequence shown here is derived from an EMBL/GenBank/DDBJ whole genome shotgun (WGS) entry which is preliminary data.</text>
</comment>
<sequence length="108" mass="12398">MKNKLKYGAHYTESDHVCTKECGSIVTPSVIKYNTRKMQEKLGVEFNFHSLRHTHTTMLMESGAKVKDIQAHLGHSRSAITIDSYSHLTQKMQNESVDIFEQAMRDIK</sequence>
<dbReference type="Gene3D" id="1.10.443.10">
    <property type="entry name" value="Intergrase catalytic core"/>
    <property type="match status" value="1"/>
</dbReference>
<reference evidence="3" key="1">
    <citation type="journal article" date="2021" name="PeerJ">
        <title>Extensive microbial diversity within the chicken gut microbiome revealed by metagenomics and culture.</title>
        <authorList>
            <person name="Gilroy R."/>
            <person name="Ravi A."/>
            <person name="Getino M."/>
            <person name="Pursley I."/>
            <person name="Horton D.L."/>
            <person name="Alikhan N.F."/>
            <person name="Baker D."/>
            <person name="Gharbi K."/>
            <person name="Hall N."/>
            <person name="Watson M."/>
            <person name="Adriaenssens E.M."/>
            <person name="Foster-Nyarko E."/>
            <person name="Jarju S."/>
            <person name="Secka A."/>
            <person name="Antonio M."/>
            <person name="Oren A."/>
            <person name="Chaudhuri R.R."/>
            <person name="La Ragione R."/>
            <person name="Hildebrand F."/>
            <person name="Pallen M.J."/>
        </authorList>
    </citation>
    <scope>NUCLEOTIDE SEQUENCE</scope>
    <source>
        <strain evidence="3">CHK171-7178</strain>
    </source>
</reference>
<evidence type="ECO:0000313" key="3">
    <source>
        <dbReference type="EMBL" id="HJF30766.1"/>
    </source>
</evidence>
<feature type="domain" description="Tyr recombinase" evidence="2">
    <location>
        <begin position="1"/>
        <end position="98"/>
    </location>
</feature>
<evidence type="ECO:0000259" key="2">
    <source>
        <dbReference type="PROSITE" id="PS51898"/>
    </source>
</evidence>
<accession>A0A921FZ12</accession>
<dbReference type="InterPro" id="IPR002104">
    <property type="entry name" value="Integrase_catalytic"/>
</dbReference>
<dbReference type="GO" id="GO:0006310">
    <property type="term" value="P:DNA recombination"/>
    <property type="evidence" value="ECO:0007669"/>
    <property type="project" value="UniProtKB-KW"/>
</dbReference>
<dbReference type="GO" id="GO:0015074">
    <property type="term" value="P:DNA integration"/>
    <property type="evidence" value="ECO:0007669"/>
    <property type="project" value="InterPro"/>
</dbReference>
<dbReference type="GO" id="GO:0003677">
    <property type="term" value="F:DNA binding"/>
    <property type="evidence" value="ECO:0007669"/>
    <property type="project" value="InterPro"/>
</dbReference>